<feature type="region of interest" description="Disordered" evidence="2">
    <location>
        <begin position="774"/>
        <end position="812"/>
    </location>
</feature>
<evidence type="ECO:0000256" key="2">
    <source>
        <dbReference type="SAM" id="MobiDB-lite"/>
    </source>
</evidence>
<feature type="coiled-coil region" evidence="1">
    <location>
        <begin position="291"/>
        <end position="318"/>
    </location>
</feature>
<dbReference type="EMBL" id="GG662605">
    <property type="protein sequence ID" value="EAS01069.2"/>
    <property type="molecule type" value="Genomic_DNA"/>
</dbReference>
<evidence type="ECO:0000256" key="1">
    <source>
        <dbReference type="SAM" id="Coils"/>
    </source>
</evidence>
<dbReference type="AlphaFoldDB" id="I7LW69"/>
<dbReference type="RefSeq" id="XP_001021314.2">
    <property type="nucleotide sequence ID" value="XM_001021314.2"/>
</dbReference>
<feature type="region of interest" description="Disordered" evidence="2">
    <location>
        <begin position="402"/>
        <end position="430"/>
    </location>
</feature>
<feature type="region of interest" description="Disordered" evidence="2">
    <location>
        <begin position="729"/>
        <end position="762"/>
    </location>
</feature>
<dbReference type="InParanoid" id="I7LW69"/>
<accession>I7LW69</accession>
<keyword evidence="4" id="KW-1185">Reference proteome</keyword>
<dbReference type="KEGG" id="tet:TTHERM_00316220"/>
<feature type="compositionally biased region" description="Basic and acidic residues" evidence="2">
    <location>
        <begin position="420"/>
        <end position="430"/>
    </location>
</feature>
<sequence>MQLHKRFILDIWKSSAYYDFQQSFKVPDTFYLHEQKIDWIFTGKSGKILKKKQENSSINVVKDYFCKLDQNEQESESNSQMVAFQLLASYDQGICYFHYLDLSGVCELIVDSFKKRDDIESSNQICTDFNTGVNLQQKVESNLNQNVLSDKTAVIQRFQKSSCNEKNMIRTEWTINGKFTAQKRISNYESFRKEDEYKSYLIFEDENMSVNRELSQKDKQELLFISQHVVKALELIHNERGKISNIQLLLTQINGSFYLLACSSLQFSNDSTLPQPWRISYELKMKYPNQAIHMQDTLQEAQKYLKKIENNKKVQQCECCKNFSTKLQAICSNKLIQIRMRRGVGISQFEAKQLKKKDFSDICEVCYQIFLEMHKINSYNQNQQNLITENSFISKHSISILNSQRGSTKREKRSQSNYESGDKSQKCNLKSERSYDVRSYKINNYQSRNNMQSSRDNSVNTGRENSVNLIRKSSTNNLKEYSSSNTQGEQSTVNTRDYSSYNTRNSSSQRNSQRVPPLYFRITEKVKSNNQSNKPNIQSKSQSTDANTRLSQPTLNQLNSDISNQQLFFDFPDSKKSQQITNDISNPYDISEISKTVINQEDNTSFNSQSPSYQLYSLIDKKDNNFQNSTNLPYQMHENLNQQKQIVQNSKLQNINQPQDIQAVQVESDQKPIKNKFGIKIALKNLKKDVKKQQEDIKSVIQEAMKDCSQIQLKLETQQSENRRYSRTILKRVTPRSQNQQLGVEQLPTDQNQQQKVQSQSIEIRKSQDLLQKQLPPRSKNSSHSNRTGLSNQSTTNQSFSSNPQGNNSLECPSLKAISANIKQNQQSSENYLKDLLNQNINPQQNDLARNEQRLYSQDTIFSQRFRKNSFDQEQRTIVHQNSNELIAYGEPQKTIHNDSQEKLDTKVINDNTISQEFLLNKDTFLDNLQDQNEQIQMFRVRKSQSFNKK</sequence>
<feature type="compositionally biased region" description="Low complexity" evidence="2">
    <location>
        <begin position="751"/>
        <end position="760"/>
    </location>
</feature>
<dbReference type="Proteomes" id="UP000009168">
    <property type="component" value="Unassembled WGS sequence"/>
</dbReference>
<dbReference type="GeneID" id="7829707"/>
<organism evidence="3 4">
    <name type="scientific">Tetrahymena thermophila (strain SB210)</name>
    <dbReference type="NCBI Taxonomy" id="312017"/>
    <lineage>
        <taxon>Eukaryota</taxon>
        <taxon>Sar</taxon>
        <taxon>Alveolata</taxon>
        <taxon>Ciliophora</taxon>
        <taxon>Intramacronucleata</taxon>
        <taxon>Oligohymenophorea</taxon>
        <taxon>Hymenostomatida</taxon>
        <taxon>Tetrahymenina</taxon>
        <taxon>Tetrahymenidae</taxon>
        <taxon>Tetrahymena</taxon>
    </lineage>
</organism>
<gene>
    <name evidence="3" type="ORF">TTHERM_00316220</name>
</gene>
<protein>
    <submittedName>
        <fullName evidence="3">Uncharacterized protein</fullName>
    </submittedName>
</protein>
<name>I7LW69_TETTS</name>
<proteinExistence type="predicted"/>
<keyword evidence="1" id="KW-0175">Coiled coil</keyword>
<evidence type="ECO:0000313" key="3">
    <source>
        <dbReference type="EMBL" id="EAS01069.2"/>
    </source>
</evidence>
<feature type="compositionally biased region" description="Polar residues" evidence="2">
    <location>
        <begin position="528"/>
        <end position="549"/>
    </location>
</feature>
<feature type="region of interest" description="Disordered" evidence="2">
    <location>
        <begin position="443"/>
        <end position="549"/>
    </location>
</feature>
<feature type="compositionally biased region" description="Polar residues" evidence="2">
    <location>
        <begin position="443"/>
        <end position="497"/>
    </location>
</feature>
<reference evidence="4" key="1">
    <citation type="journal article" date="2006" name="PLoS Biol.">
        <title>Macronuclear genome sequence of the ciliate Tetrahymena thermophila, a model eukaryote.</title>
        <authorList>
            <person name="Eisen J.A."/>
            <person name="Coyne R.S."/>
            <person name="Wu M."/>
            <person name="Wu D."/>
            <person name="Thiagarajan M."/>
            <person name="Wortman J.R."/>
            <person name="Badger J.H."/>
            <person name="Ren Q."/>
            <person name="Amedeo P."/>
            <person name="Jones K.M."/>
            <person name="Tallon L.J."/>
            <person name="Delcher A.L."/>
            <person name="Salzberg S.L."/>
            <person name="Silva J.C."/>
            <person name="Haas B.J."/>
            <person name="Majoros W.H."/>
            <person name="Farzad M."/>
            <person name="Carlton J.M."/>
            <person name="Smith R.K. Jr."/>
            <person name="Garg J."/>
            <person name="Pearlman R.E."/>
            <person name="Karrer K.M."/>
            <person name="Sun L."/>
            <person name="Manning G."/>
            <person name="Elde N.C."/>
            <person name="Turkewitz A.P."/>
            <person name="Asai D.J."/>
            <person name="Wilkes D.E."/>
            <person name="Wang Y."/>
            <person name="Cai H."/>
            <person name="Collins K."/>
            <person name="Stewart B.A."/>
            <person name="Lee S.R."/>
            <person name="Wilamowska K."/>
            <person name="Weinberg Z."/>
            <person name="Ruzzo W.L."/>
            <person name="Wloga D."/>
            <person name="Gaertig J."/>
            <person name="Frankel J."/>
            <person name="Tsao C.-C."/>
            <person name="Gorovsky M.A."/>
            <person name="Keeling P.J."/>
            <person name="Waller R.F."/>
            <person name="Patron N.J."/>
            <person name="Cherry J.M."/>
            <person name="Stover N.A."/>
            <person name="Krieger C.J."/>
            <person name="del Toro C."/>
            <person name="Ryder H.F."/>
            <person name="Williamson S.C."/>
            <person name="Barbeau R.A."/>
            <person name="Hamilton E.P."/>
            <person name="Orias E."/>
        </authorList>
    </citation>
    <scope>NUCLEOTIDE SEQUENCE [LARGE SCALE GENOMIC DNA]</scope>
    <source>
        <strain evidence="4">SB210</strain>
    </source>
</reference>
<feature type="coiled-coil region" evidence="1">
    <location>
        <begin position="683"/>
        <end position="721"/>
    </location>
</feature>
<feature type="compositionally biased region" description="Low complexity" evidence="2">
    <location>
        <begin position="498"/>
        <end position="514"/>
    </location>
</feature>
<feature type="compositionally biased region" description="Polar residues" evidence="2">
    <location>
        <begin position="779"/>
        <end position="790"/>
    </location>
</feature>
<feature type="compositionally biased region" description="Low complexity" evidence="2">
    <location>
        <begin position="791"/>
        <end position="803"/>
    </location>
</feature>
<evidence type="ECO:0000313" key="4">
    <source>
        <dbReference type="Proteomes" id="UP000009168"/>
    </source>
</evidence>